<dbReference type="PANTHER" id="PTHR37820:SF1">
    <property type="entry name" value="CELL DIVISION PROTEIN FTSQ"/>
    <property type="match status" value="1"/>
</dbReference>
<dbReference type="Pfam" id="PF03799">
    <property type="entry name" value="FtsQ_DivIB_C"/>
    <property type="match status" value="1"/>
</dbReference>
<gene>
    <name evidence="8" type="ORF">DSM107014_08070</name>
</gene>
<evidence type="ECO:0000256" key="1">
    <source>
        <dbReference type="ARBA" id="ARBA00022475"/>
    </source>
</evidence>
<feature type="domain" description="POTRA" evidence="7">
    <location>
        <begin position="60"/>
        <end position="125"/>
    </location>
</feature>
<accession>A0A941JUY7</accession>
<dbReference type="AlphaFoldDB" id="A0A941JUY7"/>
<dbReference type="Proteomes" id="UP000767446">
    <property type="component" value="Unassembled WGS sequence"/>
</dbReference>
<keyword evidence="4" id="KW-0472">Membrane</keyword>
<evidence type="ECO:0000256" key="4">
    <source>
        <dbReference type="ARBA" id="ARBA00022989"/>
    </source>
</evidence>
<protein>
    <submittedName>
        <fullName evidence="8">FtsQ-type POTRA domain-containing protein</fullName>
    </submittedName>
</protein>
<dbReference type="EMBL" id="JADQBC010000045">
    <property type="protein sequence ID" value="MBR8827845.1"/>
    <property type="molecule type" value="Genomic_DNA"/>
</dbReference>
<dbReference type="InterPro" id="IPR005548">
    <property type="entry name" value="Cell_div_FtsQ/DivIB_C"/>
</dbReference>
<dbReference type="PANTHER" id="PTHR37820">
    <property type="entry name" value="CELL DIVISION PROTEIN DIVIB"/>
    <property type="match status" value="1"/>
</dbReference>
<keyword evidence="2" id="KW-0132">Cell division</keyword>
<dbReference type="GO" id="GO:0051301">
    <property type="term" value="P:cell division"/>
    <property type="evidence" value="ECO:0007669"/>
    <property type="project" value="UniProtKB-KW"/>
</dbReference>
<evidence type="ECO:0000259" key="7">
    <source>
        <dbReference type="Pfam" id="PF08478"/>
    </source>
</evidence>
<organism evidence="8 9">
    <name type="scientific">Gomphosphaeria aponina SAG 52.96 = DSM 107014</name>
    <dbReference type="NCBI Taxonomy" id="1521640"/>
    <lineage>
        <taxon>Bacteria</taxon>
        <taxon>Bacillati</taxon>
        <taxon>Cyanobacteriota</taxon>
        <taxon>Cyanophyceae</taxon>
        <taxon>Oscillatoriophycideae</taxon>
        <taxon>Chroococcales</taxon>
        <taxon>Gomphosphaeriaceae</taxon>
        <taxon>Gomphosphaeria</taxon>
    </lineage>
</organism>
<keyword evidence="1" id="KW-1003">Cell membrane</keyword>
<evidence type="ECO:0000256" key="3">
    <source>
        <dbReference type="ARBA" id="ARBA00022692"/>
    </source>
</evidence>
<keyword evidence="5" id="KW-0131">Cell cycle</keyword>
<comment type="caution">
    <text evidence="8">The sequence shown here is derived from an EMBL/GenBank/DDBJ whole genome shotgun (WGS) entry which is preliminary data.</text>
</comment>
<dbReference type="GO" id="GO:0005886">
    <property type="term" value="C:plasma membrane"/>
    <property type="evidence" value="ECO:0007669"/>
    <property type="project" value="TreeGrafter"/>
</dbReference>
<evidence type="ECO:0000313" key="9">
    <source>
        <dbReference type="Proteomes" id="UP000767446"/>
    </source>
</evidence>
<evidence type="ECO:0000259" key="6">
    <source>
        <dbReference type="Pfam" id="PF03799"/>
    </source>
</evidence>
<name>A0A941JUY7_9CHRO</name>
<feature type="domain" description="Cell division protein FtsQ/DivIB C-terminal" evidence="6">
    <location>
        <begin position="132"/>
        <end position="237"/>
    </location>
</feature>
<evidence type="ECO:0000313" key="8">
    <source>
        <dbReference type="EMBL" id="MBR8827845.1"/>
    </source>
</evidence>
<dbReference type="InterPro" id="IPR050487">
    <property type="entry name" value="FtsQ_DivIB"/>
</dbReference>
<dbReference type="Pfam" id="PF08478">
    <property type="entry name" value="POTRA_1"/>
    <property type="match status" value="1"/>
</dbReference>
<sequence>MASLSAVSSAQKEKKRRAYWQRKRWLKYWQGVGRSLSIASIAGGLFWLVTLPNWMIRSESQIDLESQQYLSKDELVSLLPWEQPQYIFKINPEKLSAYLKSTAPIAEATVERQLFPPKLKFRVQELDLVAIVYRENKEVGSVDQKGKFIARKFYRGDKNLELPSIKLLEFNEESGAYWQEMYPLLMNYSVKISEIDWQDPSNMILKTEMGNVSLGPYTSQEKLARQLEVLGEIYSSKEQLDTSKIILLDLSNPESPAIKIKQKEAKEN</sequence>
<dbReference type="InterPro" id="IPR013685">
    <property type="entry name" value="POTRA_FtsQ_type"/>
</dbReference>
<reference evidence="8" key="1">
    <citation type="submission" date="2021-02" db="EMBL/GenBank/DDBJ databases">
        <title>Metagenome analyses of Stigonema ocellatum DSM 106950, Chlorogloea purpurea SAG 13.99 and Gomphosphaeria aponina DSM 107014.</title>
        <authorList>
            <person name="Marter P."/>
            <person name="Huang S."/>
        </authorList>
    </citation>
    <scope>NUCLEOTIDE SEQUENCE</scope>
    <source>
        <strain evidence="8">JP213</strain>
    </source>
</reference>
<proteinExistence type="predicted"/>
<evidence type="ECO:0000256" key="2">
    <source>
        <dbReference type="ARBA" id="ARBA00022618"/>
    </source>
</evidence>
<keyword evidence="3" id="KW-0812">Transmembrane</keyword>
<keyword evidence="4" id="KW-1133">Transmembrane helix</keyword>
<evidence type="ECO:0000256" key="5">
    <source>
        <dbReference type="ARBA" id="ARBA00023306"/>
    </source>
</evidence>